<evidence type="ECO:0000256" key="3">
    <source>
        <dbReference type="ARBA" id="ARBA00022691"/>
    </source>
</evidence>
<organism evidence="5 6">
    <name type="scientific">Rhodofomes roseus</name>
    <dbReference type="NCBI Taxonomy" id="34475"/>
    <lineage>
        <taxon>Eukaryota</taxon>
        <taxon>Fungi</taxon>
        <taxon>Dikarya</taxon>
        <taxon>Basidiomycota</taxon>
        <taxon>Agaricomycotina</taxon>
        <taxon>Agaricomycetes</taxon>
        <taxon>Polyporales</taxon>
        <taxon>Rhodofomes</taxon>
    </lineage>
</organism>
<reference evidence="5 6" key="1">
    <citation type="journal article" date="2021" name="Environ. Microbiol.">
        <title>Gene family expansions and transcriptome signatures uncover fungal adaptations to wood decay.</title>
        <authorList>
            <person name="Hage H."/>
            <person name="Miyauchi S."/>
            <person name="Viragh M."/>
            <person name="Drula E."/>
            <person name="Min B."/>
            <person name="Chaduli D."/>
            <person name="Navarro D."/>
            <person name="Favel A."/>
            <person name="Norest M."/>
            <person name="Lesage-Meessen L."/>
            <person name="Balint B."/>
            <person name="Merenyi Z."/>
            <person name="de Eugenio L."/>
            <person name="Morin E."/>
            <person name="Martinez A.T."/>
            <person name="Baldrian P."/>
            <person name="Stursova M."/>
            <person name="Martinez M.J."/>
            <person name="Novotny C."/>
            <person name="Magnuson J.K."/>
            <person name="Spatafora J.W."/>
            <person name="Maurice S."/>
            <person name="Pangilinan J."/>
            <person name="Andreopoulos W."/>
            <person name="LaButti K."/>
            <person name="Hundley H."/>
            <person name="Na H."/>
            <person name="Kuo A."/>
            <person name="Barry K."/>
            <person name="Lipzen A."/>
            <person name="Henrissat B."/>
            <person name="Riley R."/>
            <person name="Ahrendt S."/>
            <person name="Nagy L.G."/>
            <person name="Grigoriev I.V."/>
            <person name="Martin F."/>
            <person name="Rosso M.N."/>
        </authorList>
    </citation>
    <scope>NUCLEOTIDE SEQUENCE [LARGE SCALE GENOMIC DNA]</scope>
    <source>
        <strain evidence="5 6">CIRM-BRFM 1785</strain>
    </source>
</reference>
<keyword evidence="1" id="KW-0489">Methyltransferase</keyword>
<accession>A0ABQ8KUM0</accession>
<name>A0ABQ8KUM0_9APHY</name>
<keyword evidence="2" id="KW-0808">Transferase</keyword>
<evidence type="ECO:0000313" key="6">
    <source>
        <dbReference type="Proteomes" id="UP000814176"/>
    </source>
</evidence>
<dbReference type="Gene3D" id="3.90.1410.10">
    <property type="entry name" value="set domain protein methyltransferase, domain 1"/>
    <property type="match status" value="1"/>
</dbReference>
<dbReference type="RefSeq" id="XP_047783827.1">
    <property type="nucleotide sequence ID" value="XM_047926928.1"/>
</dbReference>
<dbReference type="PANTHER" id="PTHR13271">
    <property type="entry name" value="UNCHARACTERIZED PUTATIVE METHYLTRANSFERASE"/>
    <property type="match status" value="1"/>
</dbReference>
<dbReference type="InterPro" id="IPR050600">
    <property type="entry name" value="SETD3_SETD6_MTase"/>
</dbReference>
<evidence type="ECO:0000256" key="1">
    <source>
        <dbReference type="ARBA" id="ARBA00022603"/>
    </source>
</evidence>
<dbReference type="EMBL" id="JADCUA010000002">
    <property type="protein sequence ID" value="KAH9842780.1"/>
    <property type="molecule type" value="Genomic_DNA"/>
</dbReference>
<dbReference type="PROSITE" id="PS50280">
    <property type="entry name" value="SET"/>
    <property type="match status" value="1"/>
</dbReference>
<protein>
    <submittedName>
        <fullName evidence="5">SET domain-containing protein</fullName>
    </submittedName>
</protein>
<sequence length="474" mass="53103">MEWTQGNSLSRLEAWKFGVGAGRGLFATKPCPPSTTLFTIPKNALINLNTLKSRYPQTPETRLNAVQIISLHLLLHRPVQEEDSLDPAFGPYISTLHRNFTSHPLTWLVERRRKGRQITEELILKNLPPSVTDALHTLYARFLEDYQVICLYLNKHRSVLETSSRPKSQLPMPYGTSTSTTLVGDYCWAWLNVNTRSIYYPIKDADPERDCLTLCPILDFANHNETTSQITPIIQSAPRTPGSRTSSGNFTFNSCSDNAIEEGQQLFLRYGGHSNKTLFVDYGFVNRFSPGSIASGHFRGEVDVQDLVEELILAVKPARSSFGGSCKGSNVSDRLTSTLQEEGYWGEWTLDSSPPPAHPSYRLITALRLIQLVSTSDAGADFPSDAVIQPWRDVLNGRREVISEENEEGWRDALLRICESISLRARTGLEASTQDLAGTDGWVAWMRENVLCLWREELEVADAVAHSLRAGEVF</sequence>
<dbReference type="PANTHER" id="PTHR13271:SF47">
    <property type="entry name" value="ACTIN-HISTIDINE N-METHYLTRANSFERASE"/>
    <property type="match status" value="1"/>
</dbReference>
<dbReference type="SUPFAM" id="SSF82199">
    <property type="entry name" value="SET domain"/>
    <property type="match status" value="1"/>
</dbReference>
<dbReference type="GeneID" id="72007660"/>
<dbReference type="InterPro" id="IPR001214">
    <property type="entry name" value="SET_dom"/>
</dbReference>
<proteinExistence type="predicted"/>
<evidence type="ECO:0000256" key="2">
    <source>
        <dbReference type="ARBA" id="ARBA00022679"/>
    </source>
</evidence>
<evidence type="ECO:0000313" key="5">
    <source>
        <dbReference type="EMBL" id="KAH9842780.1"/>
    </source>
</evidence>
<comment type="caution">
    <text evidence="5">The sequence shown here is derived from an EMBL/GenBank/DDBJ whole genome shotgun (WGS) entry which is preliminary data.</text>
</comment>
<dbReference type="InterPro" id="IPR046341">
    <property type="entry name" value="SET_dom_sf"/>
</dbReference>
<evidence type="ECO:0000259" key="4">
    <source>
        <dbReference type="PROSITE" id="PS50280"/>
    </source>
</evidence>
<dbReference type="Proteomes" id="UP000814176">
    <property type="component" value="Unassembled WGS sequence"/>
</dbReference>
<feature type="domain" description="SET" evidence="4">
    <location>
        <begin position="5"/>
        <end position="271"/>
    </location>
</feature>
<keyword evidence="3" id="KW-0949">S-adenosyl-L-methionine</keyword>
<keyword evidence="6" id="KW-1185">Reference proteome</keyword>
<gene>
    <name evidence="5" type="ORF">C8Q71DRAFT_853303</name>
</gene>